<dbReference type="FunCoup" id="A0A2G5CJR4">
    <property type="interactions" value="706"/>
</dbReference>
<feature type="region of interest" description="Disordered" evidence="3">
    <location>
        <begin position="297"/>
        <end position="317"/>
    </location>
</feature>
<dbReference type="SUPFAM" id="SSF48403">
    <property type="entry name" value="Ankyrin repeat"/>
    <property type="match status" value="1"/>
</dbReference>
<feature type="repeat" description="ANK" evidence="1">
    <location>
        <begin position="122"/>
        <end position="154"/>
    </location>
</feature>
<dbReference type="PANTHER" id="PTHR46224:SF6">
    <property type="entry name" value="ANKYRIN REPEAT FAMILY PROTEIN"/>
    <property type="match status" value="1"/>
</dbReference>
<evidence type="ECO:0000259" key="4">
    <source>
        <dbReference type="Pfam" id="PF25575"/>
    </source>
</evidence>
<dbReference type="Pfam" id="PF25575">
    <property type="entry name" value="TPR_BSK1_C"/>
    <property type="match status" value="1"/>
</dbReference>
<dbReference type="InterPro" id="IPR002110">
    <property type="entry name" value="Ankyrin_rpt"/>
</dbReference>
<proteinExistence type="predicted"/>
<evidence type="ECO:0000313" key="6">
    <source>
        <dbReference type="Proteomes" id="UP000230069"/>
    </source>
</evidence>
<dbReference type="STRING" id="218851.A0A2G5CJR4"/>
<organism evidence="5 6">
    <name type="scientific">Aquilegia coerulea</name>
    <name type="common">Rocky mountain columbine</name>
    <dbReference type="NCBI Taxonomy" id="218851"/>
    <lineage>
        <taxon>Eukaryota</taxon>
        <taxon>Viridiplantae</taxon>
        <taxon>Streptophyta</taxon>
        <taxon>Embryophyta</taxon>
        <taxon>Tracheophyta</taxon>
        <taxon>Spermatophyta</taxon>
        <taxon>Magnoliopsida</taxon>
        <taxon>Ranunculales</taxon>
        <taxon>Ranunculaceae</taxon>
        <taxon>Thalictroideae</taxon>
        <taxon>Aquilegia</taxon>
    </lineage>
</organism>
<evidence type="ECO:0000313" key="5">
    <source>
        <dbReference type="EMBL" id="PIA31498.1"/>
    </source>
</evidence>
<feature type="repeat" description="ANK" evidence="1">
    <location>
        <begin position="154"/>
        <end position="186"/>
    </location>
</feature>
<dbReference type="PROSITE" id="PS50005">
    <property type="entry name" value="TPR"/>
    <property type="match status" value="2"/>
</dbReference>
<dbReference type="InterPro" id="IPR051616">
    <property type="entry name" value="Cul2-RING_E3_ligase_SR"/>
</dbReference>
<keyword evidence="2" id="KW-0802">TPR repeat</keyword>
<dbReference type="PROSITE" id="PS50297">
    <property type="entry name" value="ANK_REP_REGION"/>
    <property type="match status" value="3"/>
</dbReference>
<dbReference type="PANTHER" id="PTHR46224">
    <property type="entry name" value="ANKYRIN REPEAT FAMILY PROTEIN"/>
    <property type="match status" value="1"/>
</dbReference>
<dbReference type="PROSITE" id="PS50088">
    <property type="entry name" value="ANK_REPEAT"/>
    <property type="match status" value="4"/>
</dbReference>
<dbReference type="PRINTS" id="PR01415">
    <property type="entry name" value="ANKYRIN"/>
</dbReference>
<dbReference type="InterPro" id="IPR036770">
    <property type="entry name" value="Ankyrin_rpt-contain_sf"/>
</dbReference>
<feature type="domain" description="Serine/threonine-protein kinase BSK1-like TPR repeats" evidence="4">
    <location>
        <begin position="314"/>
        <end position="406"/>
    </location>
</feature>
<keyword evidence="1" id="KW-0040">ANK repeat</keyword>
<protein>
    <recommendedName>
        <fullName evidence="4">Serine/threonine-protein kinase BSK1-like TPR repeats domain-containing protein</fullName>
    </recommendedName>
</protein>
<accession>A0A2G5CJR4</accession>
<dbReference type="OrthoDB" id="20872at2759"/>
<feature type="repeat" description="TPR" evidence="2">
    <location>
        <begin position="402"/>
        <end position="435"/>
    </location>
</feature>
<dbReference type="InParanoid" id="A0A2G5CJR4"/>
<reference evidence="5 6" key="1">
    <citation type="submission" date="2017-09" db="EMBL/GenBank/DDBJ databases">
        <title>WGS assembly of Aquilegia coerulea Goldsmith.</title>
        <authorList>
            <person name="Hodges S."/>
            <person name="Kramer E."/>
            <person name="Nordborg M."/>
            <person name="Tomkins J."/>
            <person name="Borevitz J."/>
            <person name="Derieg N."/>
            <person name="Yan J."/>
            <person name="Mihaltcheva S."/>
            <person name="Hayes R.D."/>
            <person name="Rokhsar D."/>
        </authorList>
    </citation>
    <scope>NUCLEOTIDE SEQUENCE [LARGE SCALE GENOMIC DNA]</scope>
    <source>
        <strain evidence="6">cv. Goldsmith</strain>
    </source>
</reference>
<dbReference type="Gene3D" id="1.25.40.10">
    <property type="entry name" value="Tetratricopeptide repeat domain"/>
    <property type="match status" value="1"/>
</dbReference>
<name>A0A2G5CJR4_AQUCA</name>
<feature type="repeat" description="ANK" evidence="1">
    <location>
        <begin position="219"/>
        <end position="251"/>
    </location>
</feature>
<dbReference type="InterPro" id="IPR019734">
    <property type="entry name" value="TPR_rpt"/>
</dbReference>
<evidence type="ECO:0000256" key="3">
    <source>
        <dbReference type="SAM" id="MobiDB-lite"/>
    </source>
</evidence>
<dbReference type="SMART" id="SM00248">
    <property type="entry name" value="ANK"/>
    <property type="match status" value="7"/>
</dbReference>
<evidence type="ECO:0000256" key="1">
    <source>
        <dbReference type="PROSITE-ProRule" id="PRU00023"/>
    </source>
</evidence>
<sequence length="460" mass="49745">MAPDASDALAVRQKVQNFLNAALTGNLDLFKKLAVQLDEEGKGLKKTIEDVKDANKRGALHFAAREGKTEICKYLLEDLKLDVDTKDENGETPLLHAARQGHVDTAKYLVDCGADSAASSDLGATALHHAAGTGNIELLQYLLSKGVDVESQSDAGTPLIWAAGHDQQEAVKILLDHHANPNAETDDNITPLLSTVAAGSLPCLEQLVQAGANPNVIAGGATPLHIASDYGSVDIISCLLKAGADPNITDEDGMKPVQVAAARGDRAAVEILLPLTSPIKTVSDWSVDGIIEHMQKANKEEEEGSNLKEARMPDDTQLKKQDIPEVTPEAKKKSLEAKARGEEAFKRRDYLMAIDAYTQASDLDPSNATLLSNRSLCWLRLGQADHALADATACRTMKPEWAKAWYREGAALRLLQRFDEAANAFYEGVQREPENMELVKAFSEAVEAGRKFHGTDKKEP</sequence>
<dbReference type="SMART" id="SM00028">
    <property type="entry name" value="TPR"/>
    <property type="match status" value="3"/>
</dbReference>
<dbReference type="EMBL" id="KZ305066">
    <property type="protein sequence ID" value="PIA31498.1"/>
    <property type="molecule type" value="Genomic_DNA"/>
</dbReference>
<dbReference type="Pfam" id="PF12796">
    <property type="entry name" value="Ank_2"/>
    <property type="match status" value="3"/>
</dbReference>
<dbReference type="AlphaFoldDB" id="A0A2G5CJR4"/>
<feature type="repeat" description="TPR" evidence="2">
    <location>
        <begin position="334"/>
        <end position="367"/>
    </location>
</feature>
<dbReference type="InterPro" id="IPR058209">
    <property type="entry name" value="TPR_BSK1_C"/>
</dbReference>
<dbReference type="SUPFAM" id="SSF48452">
    <property type="entry name" value="TPR-like"/>
    <property type="match status" value="1"/>
</dbReference>
<feature type="repeat" description="ANK" evidence="1">
    <location>
        <begin position="89"/>
        <end position="121"/>
    </location>
</feature>
<evidence type="ECO:0000256" key="2">
    <source>
        <dbReference type="PROSITE-ProRule" id="PRU00339"/>
    </source>
</evidence>
<dbReference type="InterPro" id="IPR011990">
    <property type="entry name" value="TPR-like_helical_dom_sf"/>
</dbReference>
<dbReference type="Proteomes" id="UP000230069">
    <property type="component" value="Unassembled WGS sequence"/>
</dbReference>
<gene>
    <name evidence="5" type="ORF">AQUCO_04900060v1</name>
</gene>
<dbReference type="Gene3D" id="1.25.40.20">
    <property type="entry name" value="Ankyrin repeat-containing domain"/>
    <property type="match status" value="3"/>
</dbReference>
<keyword evidence="6" id="KW-1185">Reference proteome</keyword>